<evidence type="ECO:0000313" key="3">
    <source>
        <dbReference type="Proteomes" id="UP000522720"/>
    </source>
</evidence>
<dbReference type="RefSeq" id="WP_168549055.1">
    <property type="nucleotide sequence ID" value="NZ_JAAXPR010000007.1"/>
</dbReference>
<proteinExistence type="predicted"/>
<gene>
    <name evidence="2" type="ORF">HF992_05490</name>
</gene>
<protein>
    <submittedName>
        <fullName evidence="2">Suppressor of fused domain protein</fullName>
    </submittedName>
</protein>
<keyword evidence="3" id="KW-1185">Reference proteome</keyword>
<dbReference type="Pfam" id="PF05076">
    <property type="entry name" value="SUFU"/>
    <property type="match status" value="1"/>
</dbReference>
<evidence type="ECO:0000259" key="1">
    <source>
        <dbReference type="Pfam" id="PF05076"/>
    </source>
</evidence>
<reference evidence="2 3" key="1">
    <citation type="submission" date="2020-04" db="EMBL/GenBank/DDBJ databases">
        <title>MicrobeNet Type strains.</title>
        <authorList>
            <person name="Nicholson A.C."/>
        </authorList>
    </citation>
    <scope>NUCLEOTIDE SEQUENCE [LARGE SCALE GENOMIC DNA]</scope>
    <source>
        <strain evidence="2 3">CCUG 69612</strain>
    </source>
</reference>
<accession>A0A7X6S0N9</accession>
<dbReference type="Proteomes" id="UP000522720">
    <property type="component" value="Unassembled WGS sequence"/>
</dbReference>
<dbReference type="EMBL" id="JAAXPR010000007">
    <property type="protein sequence ID" value="NKZ20299.1"/>
    <property type="molecule type" value="Genomic_DNA"/>
</dbReference>
<sequence length="69" mass="8406">MKHMLFVPLFLWDIEDLTLDQLTVTWLMAIPISDKELKFVEQYGADKLQDLFEEQQIDYWDLNRPEIQF</sequence>
<evidence type="ECO:0000313" key="2">
    <source>
        <dbReference type="EMBL" id="NKZ20299.1"/>
    </source>
</evidence>
<feature type="domain" description="Suppressor of fused-like" evidence="1">
    <location>
        <begin position="1"/>
        <end position="65"/>
    </location>
</feature>
<dbReference type="InterPro" id="IPR020941">
    <property type="entry name" value="SUFU-like_domain"/>
</dbReference>
<organism evidence="2 3">
    <name type="scientific">Streptococcus ovuberis</name>
    <dbReference type="NCBI Taxonomy" id="1936207"/>
    <lineage>
        <taxon>Bacteria</taxon>
        <taxon>Bacillati</taxon>
        <taxon>Bacillota</taxon>
        <taxon>Bacilli</taxon>
        <taxon>Lactobacillales</taxon>
        <taxon>Streptococcaceae</taxon>
        <taxon>Streptococcus</taxon>
    </lineage>
</organism>
<dbReference type="AlphaFoldDB" id="A0A7X6S0N9"/>
<name>A0A7X6S0N9_9STRE</name>
<comment type="caution">
    <text evidence="2">The sequence shown here is derived from an EMBL/GenBank/DDBJ whole genome shotgun (WGS) entry which is preliminary data.</text>
</comment>